<name>A0A1H7WGB3_AQUAM</name>
<feature type="transmembrane region" description="Helical" evidence="2">
    <location>
        <begin position="312"/>
        <end position="333"/>
    </location>
</feature>
<feature type="transmembrane region" description="Helical" evidence="2">
    <location>
        <begin position="244"/>
        <end position="263"/>
    </location>
</feature>
<keyword evidence="1" id="KW-0802">TPR repeat</keyword>
<dbReference type="OrthoDB" id="2034231at2"/>
<feature type="transmembrane region" description="Helical" evidence="2">
    <location>
        <begin position="12"/>
        <end position="30"/>
    </location>
</feature>
<dbReference type="EMBL" id="FOAB01000010">
    <property type="protein sequence ID" value="SEM20642.1"/>
    <property type="molecule type" value="Genomic_DNA"/>
</dbReference>
<dbReference type="Proteomes" id="UP000198521">
    <property type="component" value="Unassembled WGS sequence"/>
</dbReference>
<feature type="transmembrane region" description="Helical" evidence="2">
    <location>
        <begin position="371"/>
        <end position="392"/>
    </location>
</feature>
<feature type="repeat" description="TPR" evidence="1">
    <location>
        <begin position="567"/>
        <end position="600"/>
    </location>
</feature>
<protein>
    <submittedName>
        <fullName evidence="3">TPR repeat-containing protein</fullName>
    </submittedName>
</protein>
<dbReference type="InterPro" id="IPR019734">
    <property type="entry name" value="TPR_rpt"/>
</dbReference>
<feature type="transmembrane region" description="Helical" evidence="2">
    <location>
        <begin position="141"/>
        <end position="158"/>
    </location>
</feature>
<feature type="transmembrane region" description="Helical" evidence="2">
    <location>
        <begin position="193"/>
        <end position="224"/>
    </location>
</feature>
<dbReference type="AlphaFoldDB" id="A0A1H7WGB3"/>
<keyword evidence="2" id="KW-1133">Transmembrane helix</keyword>
<dbReference type="InterPro" id="IPR011990">
    <property type="entry name" value="TPR-like_helical_dom_sf"/>
</dbReference>
<reference evidence="3 4" key="1">
    <citation type="submission" date="2016-10" db="EMBL/GenBank/DDBJ databases">
        <authorList>
            <person name="de Groot N.N."/>
        </authorList>
    </citation>
    <scope>NUCLEOTIDE SEQUENCE [LARGE SCALE GENOMIC DNA]</scope>
    <source>
        <strain evidence="3 4">DSM 25232</strain>
    </source>
</reference>
<keyword evidence="2" id="KW-0472">Membrane</keyword>
<evidence type="ECO:0000313" key="3">
    <source>
        <dbReference type="EMBL" id="SEM20642.1"/>
    </source>
</evidence>
<evidence type="ECO:0000313" key="4">
    <source>
        <dbReference type="Proteomes" id="UP000198521"/>
    </source>
</evidence>
<feature type="transmembrane region" description="Helical" evidence="2">
    <location>
        <begin position="108"/>
        <end position="129"/>
    </location>
</feature>
<dbReference type="PROSITE" id="PS50005">
    <property type="entry name" value="TPR"/>
    <property type="match status" value="2"/>
</dbReference>
<gene>
    <name evidence="3" type="ORF">SAMN04487910_4436</name>
</gene>
<evidence type="ECO:0000256" key="1">
    <source>
        <dbReference type="PROSITE-ProRule" id="PRU00339"/>
    </source>
</evidence>
<evidence type="ECO:0000256" key="2">
    <source>
        <dbReference type="SAM" id="Phobius"/>
    </source>
</evidence>
<proteinExistence type="predicted"/>
<dbReference type="SMART" id="SM00028">
    <property type="entry name" value="TPR"/>
    <property type="match status" value="4"/>
</dbReference>
<accession>A0A1H7WGB3</accession>
<feature type="repeat" description="TPR" evidence="1">
    <location>
        <begin position="692"/>
        <end position="725"/>
    </location>
</feature>
<feature type="transmembrane region" description="Helical" evidence="2">
    <location>
        <begin position="339"/>
        <end position="359"/>
    </location>
</feature>
<dbReference type="STRING" id="1038014.SAMN04487910_4436"/>
<dbReference type="Pfam" id="PF13181">
    <property type="entry name" value="TPR_8"/>
    <property type="match status" value="1"/>
</dbReference>
<dbReference type="Pfam" id="PF00515">
    <property type="entry name" value="TPR_1"/>
    <property type="match status" value="1"/>
</dbReference>
<dbReference type="Gene3D" id="1.25.40.10">
    <property type="entry name" value="Tetratricopeptide repeat domain"/>
    <property type="match status" value="2"/>
</dbReference>
<feature type="transmembrane region" description="Helical" evidence="2">
    <location>
        <begin position="398"/>
        <end position="418"/>
    </location>
</feature>
<dbReference type="SUPFAM" id="SSF48452">
    <property type="entry name" value="TPR-like"/>
    <property type="match status" value="1"/>
</dbReference>
<keyword evidence="2" id="KW-0812">Transmembrane</keyword>
<dbReference type="RefSeq" id="WP_091412429.1">
    <property type="nucleotide sequence ID" value="NZ_FOAB01000010.1"/>
</dbReference>
<keyword evidence="4" id="KW-1185">Reference proteome</keyword>
<organism evidence="3 4">
    <name type="scientific">Aquimarina amphilecti</name>
    <dbReference type="NCBI Taxonomy" id="1038014"/>
    <lineage>
        <taxon>Bacteria</taxon>
        <taxon>Pseudomonadati</taxon>
        <taxon>Bacteroidota</taxon>
        <taxon>Flavobacteriia</taxon>
        <taxon>Flavobacteriales</taxon>
        <taxon>Flavobacteriaceae</taxon>
        <taxon>Aquimarina</taxon>
    </lineage>
</organism>
<sequence>MEFVLKKMMNCRNGFILSAFVIGLTMMFLSKDYGPLEDAKIHQDHGVRLLNYFKGIDDVASLSPIDEKGNYIDVALSQEHENRGMNGFGGFFDLFTNFLHQFFDFYNIYAFKNLINSIFGFLLFLFCGLIGREIGDWRSGLLALLFVVLCPVFFGYSMNNPKDIPAAAFYMFSLFHIIKLLKELPVITLKRAIFLILNISLLINIRVIGLMVIGYLVLAVFLWWCLQNYESRFKEVQRKETLLLFAKTIGISILSYLAVSIFWPHVQTNPLKAPVEILFKMGEFRGFENLQLFEGVWKSSFDMPWYYAIKNLFIIMMPLHAFLGFFLIPILYFRNSKQNILRLTMVLFASVFPMILIIIANPNSHDGSRQFMFLVLPMVILSAASWCKLFTIIPAKNIVRAVFVFVVFLMLQPLKFMIQYHPLQALYFSPIIGGVSGAFGNYEIDYYGVAVKSAVDWLEENVGDKDNPPKVRMYYGSQTKLDYQEGEKTGLYYMKDRRYSLEWDYSIVMLAEGKYEKDHLNVNWSKDHTVHEIKIDDIPVCFIIKNHKNLGKHIVELREKLKKKPSSNSFGQLALLEYDNKNYINSVNALKEAVRLDPNNYIAFNNLCSIYNNLLLFDEAKLACEKALLIKSNMELAKNNLRNSNDGIQRRKTKNLTIKEYNFISDNYYKLGNQRKSIVATEELLEKDPENPIAYNNLCTSYNRLGQYKKAIKFCEIAIKLAPNFQMAKNNLKWAKESLKEAEN</sequence>